<dbReference type="OrthoDB" id="5811893at2759"/>
<sequence length="133" mass="14957">MEGQSIAITVETTTSQQMFIVNVNIARNSNPSFSADIYNVTLRNDIAPGAVVPFETEITMLYISRRLRPADGAFQSFYIGALDKNNLIRLAIARIDVSFEQLPVSAPKFNNVHYFRQVDELRPHVTVLRVTAK</sequence>
<evidence type="ECO:0008006" key="2">
    <source>
        <dbReference type="Google" id="ProtNLM"/>
    </source>
</evidence>
<evidence type="ECO:0000313" key="1">
    <source>
        <dbReference type="EMBL" id="EFO27656.1"/>
    </source>
</evidence>
<name>A0A1S0UAM0_LOALO</name>
<dbReference type="GeneID" id="9938204"/>
<reference evidence="1" key="1">
    <citation type="submission" date="2012-04" db="EMBL/GenBank/DDBJ databases">
        <title>The Genome Sequence of Loa loa.</title>
        <authorList>
            <consortium name="The Broad Institute Genome Sequencing Platform"/>
            <consortium name="Broad Institute Genome Sequencing Center for Infectious Disease"/>
            <person name="Nutman T.B."/>
            <person name="Fink D.L."/>
            <person name="Russ C."/>
            <person name="Young S."/>
            <person name="Zeng Q."/>
            <person name="Gargeya S."/>
            <person name="Alvarado L."/>
            <person name="Berlin A."/>
            <person name="Chapman S.B."/>
            <person name="Chen Z."/>
            <person name="Freedman E."/>
            <person name="Gellesch M."/>
            <person name="Goldberg J."/>
            <person name="Griggs A."/>
            <person name="Gujja S."/>
            <person name="Heilman E.R."/>
            <person name="Heiman D."/>
            <person name="Howarth C."/>
            <person name="Mehta T."/>
            <person name="Neiman D."/>
            <person name="Pearson M."/>
            <person name="Roberts A."/>
            <person name="Saif S."/>
            <person name="Shea T."/>
            <person name="Shenoy N."/>
            <person name="Sisk P."/>
            <person name="Stolte C."/>
            <person name="Sykes S."/>
            <person name="White J."/>
            <person name="Yandava C."/>
            <person name="Haas B."/>
            <person name="Henn M.R."/>
            <person name="Nusbaum C."/>
            <person name="Birren B."/>
        </authorList>
    </citation>
    <scope>NUCLEOTIDE SEQUENCE [LARGE SCALE GENOMIC DNA]</scope>
</reference>
<protein>
    <recommendedName>
        <fullName evidence="2">Cadherin domain-containing protein</fullName>
    </recommendedName>
</protein>
<proteinExistence type="predicted"/>
<dbReference type="InParanoid" id="A0A1S0UAM0"/>
<organism evidence="1">
    <name type="scientific">Loa loa</name>
    <name type="common">Eye worm</name>
    <name type="synonym">Filaria loa</name>
    <dbReference type="NCBI Taxonomy" id="7209"/>
    <lineage>
        <taxon>Eukaryota</taxon>
        <taxon>Metazoa</taxon>
        <taxon>Ecdysozoa</taxon>
        <taxon>Nematoda</taxon>
        <taxon>Chromadorea</taxon>
        <taxon>Rhabditida</taxon>
        <taxon>Spirurina</taxon>
        <taxon>Spiruromorpha</taxon>
        <taxon>Filarioidea</taxon>
        <taxon>Onchocercidae</taxon>
        <taxon>Loa</taxon>
    </lineage>
</organism>
<dbReference type="CTD" id="9938204"/>
<dbReference type="RefSeq" id="XP_003136423.1">
    <property type="nucleotide sequence ID" value="XM_003136375.1"/>
</dbReference>
<dbReference type="AlphaFoldDB" id="A0A1S0UAM0"/>
<gene>
    <name evidence="1" type="ORF">LOAG_00835</name>
</gene>
<accession>A0A1S0UAM0</accession>
<dbReference type="EMBL" id="JH712083">
    <property type="protein sequence ID" value="EFO27656.1"/>
    <property type="molecule type" value="Genomic_DNA"/>
</dbReference>
<dbReference type="KEGG" id="loa:LOAG_00835"/>